<feature type="compositionally biased region" description="Low complexity" evidence="1">
    <location>
        <begin position="27"/>
        <end position="48"/>
    </location>
</feature>
<feature type="region of interest" description="Disordered" evidence="1">
    <location>
        <begin position="23"/>
        <end position="48"/>
    </location>
</feature>
<dbReference type="Proteomes" id="UP001501803">
    <property type="component" value="Unassembled WGS sequence"/>
</dbReference>
<proteinExistence type="predicted"/>
<reference evidence="4" key="1">
    <citation type="journal article" date="2019" name="Int. J. Syst. Evol. Microbiol.">
        <title>The Global Catalogue of Microorganisms (GCM) 10K type strain sequencing project: providing services to taxonomists for standard genome sequencing and annotation.</title>
        <authorList>
            <consortium name="The Broad Institute Genomics Platform"/>
            <consortium name="The Broad Institute Genome Sequencing Center for Infectious Disease"/>
            <person name="Wu L."/>
            <person name="Ma J."/>
        </authorList>
    </citation>
    <scope>NUCLEOTIDE SEQUENCE [LARGE SCALE GENOMIC DNA]</scope>
    <source>
        <strain evidence="4">JCM 17021</strain>
    </source>
</reference>
<feature type="signal peptide" evidence="2">
    <location>
        <begin position="1"/>
        <end position="21"/>
    </location>
</feature>
<gene>
    <name evidence="3" type="ORF">GCM10022381_35740</name>
</gene>
<name>A0ABP7KXP3_9MICO</name>
<sequence>MRTPIVALALACTLALTGCTAGGGTGASSSPKPTAAPTSSAPASAAPTAAVTPTALTPIVPDPLTDASAATETVRLADAIQALIPADAIVHVDDHTQLVDKGAGASPYFGVIRTITTTATTDATATATNMAASLVSSGWISRDSSTNAGTTLNALYSGTDAATSWFVIVGADTNDPKAPVITIQLASPDIP</sequence>
<dbReference type="RefSeq" id="WP_345069194.1">
    <property type="nucleotide sequence ID" value="NZ_BAABCN010000014.1"/>
</dbReference>
<evidence type="ECO:0000313" key="4">
    <source>
        <dbReference type="Proteomes" id="UP001501803"/>
    </source>
</evidence>
<comment type="caution">
    <text evidence="3">The sequence shown here is derived from an EMBL/GenBank/DDBJ whole genome shotgun (WGS) entry which is preliminary data.</text>
</comment>
<protein>
    <submittedName>
        <fullName evidence="3">Uncharacterized protein</fullName>
    </submittedName>
</protein>
<keyword evidence="4" id="KW-1185">Reference proteome</keyword>
<evidence type="ECO:0000256" key="1">
    <source>
        <dbReference type="SAM" id="MobiDB-lite"/>
    </source>
</evidence>
<evidence type="ECO:0000256" key="2">
    <source>
        <dbReference type="SAM" id="SignalP"/>
    </source>
</evidence>
<dbReference type="PROSITE" id="PS51257">
    <property type="entry name" value="PROKAR_LIPOPROTEIN"/>
    <property type="match status" value="1"/>
</dbReference>
<dbReference type="EMBL" id="BAABCN010000014">
    <property type="protein sequence ID" value="GAA3890666.1"/>
    <property type="molecule type" value="Genomic_DNA"/>
</dbReference>
<accession>A0ABP7KXP3</accession>
<organism evidence="3 4">
    <name type="scientific">Leifsonia kafniensis</name>
    <dbReference type="NCBI Taxonomy" id="475957"/>
    <lineage>
        <taxon>Bacteria</taxon>
        <taxon>Bacillati</taxon>
        <taxon>Actinomycetota</taxon>
        <taxon>Actinomycetes</taxon>
        <taxon>Micrococcales</taxon>
        <taxon>Microbacteriaceae</taxon>
        <taxon>Leifsonia</taxon>
    </lineage>
</organism>
<keyword evidence="2" id="KW-0732">Signal</keyword>
<feature type="chain" id="PRO_5046178473" evidence="2">
    <location>
        <begin position="22"/>
        <end position="191"/>
    </location>
</feature>
<evidence type="ECO:0000313" key="3">
    <source>
        <dbReference type="EMBL" id="GAA3890666.1"/>
    </source>
</evidence>